<organism evidence="2 3">
    <name type="scientific">Pseudoalteromonas spongiae</name>
    <dbReference type="NCBI Taxonomy" id="298657"/>
    <lineage>
        <taxon>Bacteria</taxon>
        <taxon>Pseudomonadati</taxon>
        <taxon>Pseudomonadota</taxon>
        <taxon>Gammaproteobacteria</taxon>
        <taxon>Alteromonadales</taxon>
        <taxon>Pseudoalteromonadaceae</taxon>
        <taxon>Pseudoalteromonas</taxon>
    </lineage>
</organism>
<comment type="caution">
    <text evidence="2">The sequence shown here is derived from an EMBL/GenBank/DDBJ whole genome shotgun (WGS) entry which is preliminary data.</text>
</comment>
<dbReference type="RefSeq" id="WP_336435349.1">
    <property type="nucleotide sequence ID" value="NZ_JBAWKS010000001.1"/>
</dbReference>
<dbReference type="InterPro" id="IPR040698">
    <property type="entry name" value="HZS_alpha_mid"/>
</dbReference>
<name>A0ABU8ESP8_9GAMM</name>
<dbReference type="Pfam" id="PF07676">
    <property type="entry name" value="PD40"/>
    <property type="match status" value="1"/>
</dbReference>
<dbReference type="Gene3D" id="2.120.10.30">
    <property type="entry name" value="TolB, C-terminal domain"/>
    <property type="match status" value="1"/>
</dbReference>
<dbReference type="EMBL" id="JBAWKS010000001">
    <property type="protein sequence ID" value="MEI4549999.1"/>
    <property type="molecule type" value="Genomic_DNA"/>
</dbReference>
<dbReference type="Proteomes" id="UP001382455">
    <property type="component" value="Unassembled WGS sequence"/>
</dbReference>
<evidence type="ECO:0000313" key="2">
    <source>
        <dbReference type="EMBL" id="MEI4549999.1"/>
    </source>
</evidence>
<gene>
    <name evidence="2" type="ORF">WAE96_10000</name>
</gene>
<reference evidence="2 3" key="1">
    <citation type="submission" date="2023-12" db="EMBL/GenBank/DDBJ databases">
        <title>Friends and Foes: Symbiotic and Algicidal bacterial influence on Karenia brevis blooms.</title>
        <authorList>
            <person name="Fei C."/>
            <person name="Mohamed A.R."/>
            <person name="Booker A."/>
            <person name="Arshad M."/>
            <person name="Klass S."/>
            <person name="Ahn S."/>
            <person name="Gilbert P.M."/>
            <person name="Heil C.A."/>
            <person name="Martinez J.M."/>
            <person name="Amin S.A."/>
        </authorList>
    </citation>
    <scope>NUCLEOTIDE SEQUENCE [LARGE SCALE GENOMIC DNA]</scope>
    <source>
        <strain evidence="2 3">CE15</strain>
    </source>
</reference>
<dbReference type="InterPro" id="IPR011659">
    <property type="entry name" value="WD40"/>
</dbReference>
<proteinExistence type="predicted"/>
<dbReference type="InterPro" id="IPR011042">
    <property type="entry name" value="6-blade_b-propeller_TolB-like"/>
</dbReference>
<dbReference type="SUPFAM" id="SSF82171">
    <property type="entry name" value="DPP6 N-terminal domain-like"/>
    <property type="match status" value="1"/>
</dbReference>
<sequence length="853" mass="93868">MSKLLKLFVLLLLTGCGSDVVEQQPQVQDPIAEEVPLAFVIRDSSESVSFSIADPTLFNPGAALYLKKLAGVDAPLVNISSTLFEQPIDIKHVSASADGNKLVFSLRAPELEDASDDMQPKWNIWLYDVVSDKATKLISDELIAEEGDDLFPVFLPDGRILFSSNRQQGNKARLLDEGKPQYQALSDNFREKALTLHVMEQDGSDIKQISYSQGHDLYPHVLQNGKIAFVRYEHRGRNRGLHIYQIDSDGKQLELVFGAHSDYPNELAIASLQQAPNGQLVIGLRGGDSELPSTDFYYLDSEQYMDSGRFHDGNEAQQSAFSSSLFAVSPPEGELALTGKYHWFTPIFDESQRSLVVWSQCQVIDPNNSDNVIPCTEALLNDENTQAAPDLFGLWIYDETTKTQKPVVLAEQNKLIEEVVVLESKNAALETEYPSDLSLQNEQMGSIHIRSVYDFSGEDTANPNITAISDPSVNAERVYAIRVIKPVSIPNRNEYNFSTALFGRSSGQSMRDILGYAPVAPDGSVYVKVPADVPFSLELLNRDGQRISGRHESWLQLKAGETRTCNGCHQSTNELPHGKVAQQNSVNLGAASASWVGSFGDINAQIGETMAQSFARVVGLPTLSPEPIFPDVWREGIAAEADLTGSLVSLETASPLTDACAQNWTNLCRLSIHFPEHIAPLFALSRPQLDANGDEVANFRCLNCHITSDENGDAQIPAAQLDLSLSPSNENNQHAIAYRELFFNDNEQELVDGILIDKLVDRLDENGNPVYLVDEDGNLILDEDGNPIIEQVTVTIRPALSVAGAAANTRFNTLFAAAGSHANYLSEAEKSLLWQWLDIGAQYANSPFYSEEE</sequence>
<evidence type="ECO:0000259" key="1">
    <source>
        <dbReference type="Pfam" id="PF18582"/>
    </source>
</evidence>
<protein>
    <recommendedName>
        <fullName evidence="1">Hydrazine synthase alpha subunit middle domain-containing protein</fullName>
    </recommendedName>
</protein>
<evidence type="ECO:0000313" key="3">
    <source>
        <dbReference type="Proteomes" id="UP001382455"/>
    </source>
</evidence>
<dbReference type="Pfam" id="PF18582">
    <property type="entry name" value="HZS_alpha"/>
    <property type="match status" value="1"/>
</dbReference>
<feature type="domain" description="Hydrazine synthase alpha subunit middle" evidence="1">
    <location>
        <begin position="508"/>
        <end position="570"/>
    </location>
</feature>
<keyword evidence="3" id="KW-1185">Reference proteome</keyword>
<accession>A0ABU8ESP8</accession>